<accession>A0A0R1U759</accession>
<dbReference type="InterPro" id="IPR029069">
    <property type="entry name" value="HotDog_dom_sf"/>
</dbReference>
<evidence type="ECO:0000256" key="2">
    <source>
        <dbReference type="ARBA" id="ARBA00023239"/>
    </source>
</evidence>
<protein>
    <submittedName>
        <fullName evidence="3">3-hydroxydecanoyl-[acyl-carrier-protein] dehydratase</fullName>
    </submittedName>
</protein>
<keyword evidence="2" id="KW-0456">Lyase</keyword>
<dbReference type="InterPro" id="IPR013114">
    <property type="entry name" value="FabA_FabZ"/>
</dbReference>
<dbReference type="STRING" id="1423763.FC46_GL001166"/>
<dbReference type="SUPFAM" id="SSF54637">
    <property type="entry name" value="Thioesterase/thiol ester dehydrase-isomerase"/>
    <property type="match status" value="1"/>
</dbReference>
<dbReference type="Pfam" id="PF07977">
    <property type="entry name" value="FabA"/>
    <property type="match status" value="1"/>
</dbReference>
<evidence type="ECO:0000313" key="4">
    <source>
        <dbReference type="Proteomes" id="UP000051036"/>
    </source>
</evidence>
<dbReference type="GO" id="GO:0016829">
    <property type="term" value="F:lyase activity"/>
    <property type="evidence" value="ECO:0007669"/>
    <property type="project" value="UniProtKB-KW"/>
</dbReference>
<evidence type="ECO:0000256" key="1">
    <source>
        <dbReference type="ARBA" id="ARBA00009174"/>
    </source>
</evidence>
<dbReference type="EMBL" id="AZFM01000032">
    <property type="protein sequence ID" value="KRL89057.1"/>
    <property type="molecule type" value="Genomic_DNA"/>
</dbReference>
<organism evidence="3 4">
    <name type="scientific">Lactobacillus kalixensis DSM 16043</name>
    <dbReference type="NCBI Taxonomy" id="1423763"/>
    <lineage>
        <taxon>Bacteria</taxon>
        <taxon>Bacillati</taxon>
        <taxon>Bacillota</taxon>
        <taxon>Bacilli</taxon>
        <taxon>Lactobacillales</taxon>
        <taxon>Lactobacillaceae</taxon>
        <taxon>Lactobacillus</taxon>
    </lineage>
</organism>
<comment type="caution">
    <text evidence="3">The sequence shown here is derived from an EMBL/GenBank/DDBJ whole genome shotgun (WGS) entry which is preliminary data.</text>
</comment>
<dbReference type="PANTHER" id="PTHR30272:SF1">
    <property type="entry name" value="3-HYDROXYACYL-[ACYL-CARRIER-PROTEIN] DEHYDRATASE"/>
    <property type="match status" value="1"/>
</dbReference>
<comment type="similarity">
    <text evidence="1">Belongs to the thioester dehydratase family. FabZ subfamily.</text>
</comment>
<sequence>MMTQLSISEIKKILPHRYPMLLIDKVVQLEPGKSAEAIHNVSANEIFVHANERDTFPLPLTVEALAQTGAVALLSEEKFAGKTAYFGGIQKAEFFGEAQPGDELHLTTELTKIKGPIGLGIGEAKAGEKVIAKVELTFMIG</sequence>
<reference evidence="3 4" key="1">
    <citation type="journal article" date="2015" name="Genome Announc.">
        <title>Expanding the biotechnology potential of lactobacilli through comparative genomics of 213 strains and associated genera.</title>
        <authorList>
            <person name="Sun Z."/>
            <person name="Harris H.M."/>
            <person name="McCann A."/>
            <person name="Guo C."/>
            <person name="Argimon S."/>
            <person name="Zhang W."/>
            <person name="Yang X."/>
            <person name="Jeffery I.B."/>
            <person name="Cooney J.C."/>
            <person name="Kagawa T.F."/>
            <person name="Liu W."/>
            <person name="Song Y."/>
            <person name="Salvetti E."/>
            <person name="Wrobel A."/>
            <person name="Rasinkangas P."/>
            <person name="Parkhill J."/>
            <person name="Rea M.C."/>
            <person name="O'Sullivan O."/>
            <person name="Ritari J."/>
            <person name="Douillard F.P."/>
            <person name="Paul Ross R."/>
            <person name="Yang R."/>
            <person name="Briner A.E."/>
            <person name="Felis G.E."/>
            <person name="de Vos W.M."/>
            <person name="Barrangou R."/>
            <person name="Klaenhammer T.R."/>
            <person name="Caufield P.W."/>
            <person name="Cui Y."/>
            <person name="Zhang H."/>
            <person name="O'Toole P.W."/>
        </authorList>
    </citation>
    <scope>NUCLEOTIDE SEQUENCE [LARGE SCALE GENOMIC DNA]</scope>
    <source>
        <strain evidence="3 4">DSM 16043</strain>
    </source>
</reference>
<dbReference type="CDD" id="cd01288">
    <property type="entry name" value="FabZ"/>
    <property type="match status" value="1"/>
</dbReference>
<dbReference type="AlphaFoldDB" id="A0A0R1U759"/>
<dbReference type="Proteomes" id="UP000051036">
    <property type="component" value="Unassembled WGS sequence"/>
</dbReference>
<gene>
    <name evidence="3" type="ORF">FC46_GL001166</name>
</gene>
<dbReference type="PATRIC" id="fig|1423763.3.peg.1182"/>
<dbReference type="NCBIfam" id="NF000582">
    <property type="entry name" value="PRK00006.1"/>
    <property type="match status" value="1"/>
</dbReference>
<keyword evidence="4" id="KW-1185">Reference proteome</keyword>
<dbReference type="PANTHER" id="PTHR30272">
    <property type="entry name" value="3-HYDROXYACYL-[ACYL-CARRIER-PROTEIN] DEHYDRATASE"/>
    <property type="match status" value="1"/>
</dbReference>
<name>A0A0R1U759_9LACO</name>
<evidence type="ECO:0000313" key="3">
    <source>
        <dbReference type="EMBL" id="KRL89057.1"/>
    </source>
</evidence>
<proteinExistence type="inferred from homology"/>
<dbReference type="Gene3D" id="3.10.129.10">
    <property type="entry name" value="Hotdog Thioesterase"/>
    <property type="match status" value="1"/>
</dbReference>